<keyword evidence="10" id="KW-0675">Receptor</keyword>
<feature type="disulfide bond" evidence="13">
    <location>
        <begin position="239"/>
        <end position="254"/>
    </location>
</feature>
<dbReference type="PROSITE" id="PS01187">
    <property type="entry name" value="EGF_CA"/>
    <property type="match status" value="1"/>
</dbReference>
<keyword evidence="3 12" id="KW-0245">EGF-like domain</keyword>
<dbReference type="Pfam" id="PF07645">
    <property type="entry name" value="EGF_CA"/>
    <property type="match status" value="1"/>
</dbReference>
<evidence type="ECO:0000256" key="9">
    <source>
        <dbReference type="ARBA" id="ARBA00023157"/>
    </source>
</evidence>
<feature type="disulfide bond" evidence="13">
    <location>
        <begin position="129"/>
        <end position="144"/>
    </location>
</feature>
<dbReference type="PANTHER" id="PTHR22722">
    <property type="entry name" value="LOW-DENSITY LIPOPROTEIN RECEPTOR-RELATED PROTEIN 2-RELATED"/>
    <property type="match status" value="1"/>
</dbReference>
<feature type="disulfide bond" evidence="13">
    <location>
        <begin position="64"/>
        <end position="79"/>
    </location>
</feature>
<dbReference type="PANTHER" id="PTHR22722:SF14">
    <property type="entry name" value="MEGALIN, ISOFORM A"/>
    <property type="match status" value="1"/>
</dbReference>
<dbReference type="SUPFAM" id="SSF63825">
    <property type="entry name" value="YWTD domain"/>
    <property type="match status" value="1"/>
</dbReference>
<dbReference type="SMART" id="SM00192">
    <property type="entry name" value="LDLa"/>
    <property type="match status" value="7"/>
</dbReference>
<feature type="disulfide bond" evidence="13">
    <location>
        <begin position="280"/>
        <end position="295"/>
    </location>
</feature>
<dbReference type="InterPro" id="IPR051221">
    <property type="entry name" value="LDLR-related"/>
</dbReference>
<dbReference type="GO" id="GO:0042562">
    <property type="term" value="F:hormone binding"/>
    <property type="evidence" value="ECO:0007669"/>
    <property type="project" value="TreeGrafter"/>
</dbReference>
<reference evidence="19" key="1">
    <citation type="submission" date="2022-11" db="UniProtKB">
        <authorList>
            <consortium name="WormBaseParasite"/>
        </authorList>
    </citation>
    <scope>IDENTIFICATION</scope>
</reference>
<keyword evidence="11" id="KW-0325">Glycoprotein</keyword>
<protein>
    <submittedName>
        <fullName evidence="19">EGF-like domain-containing protein</fullName>
    </submittedName>
</protein>
<evidence type="ECO:0000256" key="5">
    <source>
        <dbReference type="ARBA" id="ARBA00022692"/>
    </source>
</evidence>
<comment type="subcellular location">
    <subcellularLocation>
        <location evidence="1">Endomembrane system</location>
    </subcellularLocation>
    <subcellularLocation>
        <location evidence="2">Membrane</location>
        <topology evidence="2">Single-pass type I membrane protein</topology>
    </subcellularLocation>
</comment>
<accession>A0A915NPQ7</accession>
<dbReference type="Gene3D" id="4.10.400.10">
    <property type="entry name" value="Low-density Lipoprotein Receptor"/>
    <property type="match status" value="7"/>
</dbReference>
<dbReference type="SMART" id="SM00181">
    <property type="entry name" value="EGF"/>
    <property type="match status" value="3"/>
</dbReference>
<feature type="disulfide bond" evidence="13">
    <location>
        <begin position="349"/>
        <end position="361"/>
    </location>
</feature>
<feature type="repeat" description="LDL-receptor class B" evidence="14">
    <location>
        <begin position="624"/>
        <end position="667"/>
    </location>
</feature>
<evidence type="ECO:0000256" key="16">
    <source>
        <dbReference type="SAM" id="SignalP"/>
    </source>
</evidence>
<dbReference type="GO" id="GO:0005509">
    <property type="term" value="F:calcium ion binding"/>
    <property type="evidence" value="ECO:0007669"/>
    <property type="project" value="InterPro"/>
</dbReference>
<dbReference type="GO" id="GO:0043235">
    <property type="term" value="C:receptor complex"/>
    <property type="evidence" value="ECO:0007669"/>
    <property type="project" value="TreeGrafter"/>
</dbReference>
<feature type="signal peptide" evidence="16">
    <location>
        <begin position="1"/>
        <end position="26"/>
    </location>
</feature>
<dbReference type="InterPro" id="IPR002172">
    <property type="entry name" value="LDrepeatLR_classA_rpt"/>
</dbReference>
<evidence type="ECO:0000256" key="10">
    <source>
        <dbReference type="ARBA" id="ARBA00023170"/>
    </source>
</evidence>
<dbReference type="Gene3D" id="2.10.25.10">
    <property type="entry name" value="Laminin"/>
    <property type="match status" value="1"/>
</dbReference>
<feature type="transmembrane region" description="Helical" evidence="15">
    <location>
        <begin position="848"/>
        <end position="868"/>
    </location>
</feature>
<evidence type="ECO:0000256" key="4">
    <source>
        <dbReference type="ARBA" id="ARBA00022583"/>
    </source>
</evidence>
<dbReference type="SUPFAM" id="SSF57424">
    <property type="entry name" value="LDL receptor-like module"/>
    <property type="match status" value="7"/>
</dbReference>
<feature type="domain" description="EGF-like" evidence="17">
    <location>
        <begin position="472"/>
        <end position="507"/>
    </location>
</feature>
<dbReference type="FunFam" id="2.10.25.10:FF:000009">
    <property type="entry name" value="Low-density lipoprotein receptor isoform 1"/>
    <property type="match status" value="1"/>
</dbReference>
<keyword evidence="8 15" id="KW-0472">Membrane</keyword>
<dbReference type="SUPFAM" id="SSF57196">
    <property type="entry name" value="EGF/Laminin"/>
    <property type="match status" value="1"/>
</dbReference>
<dbReference type="PROSITE" id="PS01209">
    <property type="entry name" value="LDLRA_1"/>
    <property type="match status" value="2"/>
</dbReference>
<dbReference type="InterPro" id="IPR000742">
    <property type="entry name" value="EGF"/>
</dbReference>
<dbReference type="CDD" id="cd00054">
    <property type="entry name" value="EGF_CA"/>
    <property type="match status" value="1"/>
</dbReference>
<feature type="disulfide bond" evidence="12">
    <location>
        <begin position="476"/>
        <end position="486"/>
    </location>
</feature>
<dbReference type="InterPro" id="IPR018097">
    <property type="entry name" value="EGF_Ca-bd_CS"/>
</dbReference>
<evidence type="ECO:0000313" key="18">
    <source>
        <dbReference type="Proteomes" id="UP000887560"/>
    </source>
</evidence>
<dbReference type="SMART" id="SM00135">
    <property type="entry name" value="LY"/>
    <property type="match status" value="4"/>
</dbReference>
<dbReference type="SMART" id="SM00179">
    <property type="entry name" value="EGF_CA"/>
    <property type="match status" value="1"/>
</dbReference>
<keyword evidence="4" id="KW-0254">Endocytosis</keyword>
<keyword evidence="9 12" id="KW-1015">Disulfide bond</keyword>
<dbReference type="Gene3D" id="2.120.10.30">
    <property type="entry name" value="TolB, C-terminal domain"/>
    <property type="match status" value="2"/>
</dbReference>
<keyword evidence="7 15" id="KW-1133">Transmembrane helix</keyword>
<feature type="disulfide bond" evidence="13">
    <location>
        <begin position="368"/>
        <end position="383"/>
    </location>
</feature>
<dbReference type="InterPro" id="IPR049883">
    <property type="entry name" value="NOTCH1_EGF-like"/>
</dbReference>
<dbReference type="GO" id="GO:0016324">
    <property type="term" value="C:apical plasma membrane"/>
    <property type="evidence" value="ECO:0007669"/>
    <property type="project" value="TreeGrafter"/>
</dbReference>
<dbReference type="InterPro" id="IPR036055">
    <property type="entry name" value="LDL_receptor-like_sf"/>
</dbReference>
<keyword evidence="18" id="KW-1185">Reference proteome</keyword>
<dbReference type="Pfam" id="PF00058">
    <property type="entry name" value="Ldl_recept_b"/>
    <property type="match status" value="3"/>
</dbReference>
<evidence type="ECO:0000256" key="2">
    <source>
        <dbReference type="ARBA" id="ARBA00004479"/>
    </source>
</evidence>
<dbReference type="Proteomes" id="UP000887560">
    <property type="component" value="Unplaced"/>
</dbReference>
<dbReference type="PROSITE" id="PS51120">
    <property type="entry name" value="LDLRB"/>
    <property type="match status" value="2"/>
</dbReference>
<feature type="disulfide bond" evidence="13">
    <location>
        <begin position="329"/>
        <end position="344"/>
    </location>
</feature>
<evidence type="ECO:0000256" key="13">
    <source>
        <dbReference type="PROSITE-ProRule" id="PRU00124"/>
    </source>
</evidence>
<name>A0A915NPQ7_9BILA</name>
<dbReference type="InterPro" id="IPR000152">
    <property type="entry name" value="EGF-type_Asp/Asn_hydroxyl_site"/>
</dbReference>
<evidence type="ECO:0000256" key="11">
    <source>
        <dbReference type="ARBA" id="ARBA00023180"/>
    </source>
</evidence>
<evidence type="ECO:0000256" key="3">
    <source>
        <dbReference type="ARBA" id="ARBA00022536"/>
    </source>
</evidence>
<feature type="disulfide bond" evidence="13">
    <location>
        <begin position="227"/>
        <end position="245"/>
    </location>
</feature>
<feature type="repeat" description="LDL-receptor class B" evidence="14">
    <location>
        <begin position="683"/>
        <end position="727"/>
    </location>
</feature>
<evidence type="ECO:0000256" key="8">
    <source>
        <dbReference type="ARBA" id="ARBA00023136"/>
    </source>
</evidence>
<sequence>MLNRSLQIMLSFIFILLVFENVVVFGRVAQQNPIPLINKKDHSCSKNMFLCPSTLQCIPNSWLCDAEVDCKEGEDEKNCDDQPTQCKDNEYACHTTEHGVRVESLNPWLTHLGPVGLYKHSCIPKEWRCDGEPDCLYKDDEENCPKIKCDDNHFECKGFDNLLISCIPKEWVCDGQTDCLDMKDEANCTDTPKDICDHQTEFRLIIVEKLINFGKIVVCIRDRTGRCNDGQCIYKHWRCDGDHDCRDRSDETDCKEAACEGIGKFKCKSNNFCIDSRWRCDGEPDCPDHSDEADCKPDKLHPYLHPLNCTAHEFKCESGVQCISKFWLCDGDHDCFDGSDEFNCVKNKCPAKQKVCKDGQCIDENLWCDGTEDCHDGSDEKNCTSPIKLSTQTCDANTEYTCPESPTRCIKLQDLCRKNLDSNDCTKSVCKEKILICKENSNACSCRNTGVGAGKICHCNNGYQLSGDVCTDINECDQLGTCDQICHNKPGGYECDCYPGYRLAVPTKNMDKPVPHKCRARGSDPLLLLSNRAAIRQYDIVTNKYHPLINKLESAVALDYWHNNKTLVWSDVSKEQIVICSGINGLGDLATFESINNACNGPNLTRITEDVTTPDGLAIDWVHGLIFWTDTGTDTINVYDLKNKKRTTIINGDGLDEPRAIAVIIKGNTIRWPNGLAIDILDKRIYWADAKTKQISSSDYWGNNIRTILHSHQYLRHPFSLAVFEERLYWTDWDQEGVLSVNKFHGGEVKKLMSGVTGPMTVRVYHEQAQPKHENKCEFSKCQHICLPKALYKGESKDRETPLKELPFSCACERGFQIDIGNSSLCVPLNPLGIIADAASEYDGSISMGTYFFGLLIIFAAFALLYTYQHRRPRHFAVLHFDNPIYRRTVEADLDADLENVPDNSIGPISILHMSGNSSNLNDSHNNRQQSTTALDPQSKLVLKVPVQKRDEESGVNISNSINMNDSSEYGYEQLPAPNLNFSILIVMERVRNTAGQ</sequence>
<evidence type="ECO:0000259" key="17">
    <source>
        <dbReference type="PROSITE" id="PS50026"/>
    </source>
</evidence>
<keyword evidence="5 15" id="KW-0812">Transmembrane</keyword>
<dbReference type="WBParaSite" id="scf7180000420801.g5755">
    <property type="protein sequence ID" value="scf7180000420801.g5755"/>
    <property type="gene ID" value="scf7180000420801.g5755"/>
</dbReference>
<dbReference type="PRINTS" id="PR00261">
    <property type="entry name" value="LDLRECEPTOR"/>
</dbReference>
<dbReference type="PROSITE" id="PS50068">
    <property type="entry name" value="LDLRA_2"/>
    <property type="match status" value="7"/>
</dbReference>
<evidence type="ECO:0000256" key="15">
    <source>
        <dbReference type="SAM" id="Phobius"/>
    </source>
</evidence>
<keyword evidence="6" id="KW-0677">Repeat</keyword>
<dbReference type="PROSITE" id="PS50026">
    <property type="entry name" value="EGF_3"/>
    <property type="match status" value="1"/>
</dbReference>
<dbReference type="InterPro" id="IPR001881">
    <property type="entry name" value="EGF-like_Ca-bd_dom"/>
</dbReference>
<dbReference type="GO" id="GO:0006898">
    <property type="term" value="P:receptor-mediated endocytosis"/>
    <property type="evidence" value="ECO:0007669"/>
    <property type="project" value="TreeGrafter"/>
</dbReference>
<dbReference type="Pfam" id="PF00057">
    <property type="entry name" value="Ldl_recept_a"/>
    <property type="match status" value="7"/>
</dbReference>
<feature type="chain" id="PRO_5037680261" evidence="16">
    <location>
        <begin position="27"/>
        <end position="997"/>
    </location>
</feature>
<dbReference type="AlphaFoldDB" id="A0A915NPQ7"/>
<feature type="disulfide bond" evidence="13">
    <location>
        <begin position="173"/>
        <end position="188"/>
    </location>
</feature>
<dbReference type="CDD" id="cd00112">
    <property type="entry name" value="LDLa"/>
    <property type="match status" value="7"/>
</dbReference>
<evidence type="ECO:0000256" key="14">
    <source>
        <dbReference type="PROSITE-ProRule" id="PRU00461"/>
    </source>
</evidence>
<evidence type="ECO:0000256" key="7">
    <source>
        <dbReference type="ARBA" id="ARBA00022989"/>
    </source>
</evidence>
<feature type="disulfide bond" evidence="13">
    <location>
        <begin position="356"/>
        <end position="374"/>
    </location>
</feature>
<organism evidence="18 19">
    <name type="scientific">Meloidogyne floridensis</name>
    <dbReference type="NCBI Taxonomy" id="298350"/>
    <lineage>
        <taxon>Eukaryota</taxon>
        <taxon>Metazoa</taxon>
        <taxon>Ecdysozoa</taxon>
        <taxon>Nematoda</taxon>
        <taxon>Chromadorea</taxon>
        <taxon>Rhabditida</taxon>
        <taxon>Tylenchina</taxon>
        <taxon>Tylenchomorpha</taxon>
        <taxon>Tylenchoidea</taxon>
        <taxon>Meloidogynidae</taxon>
        <taxon>Meloidogyninae</taxon>
        <taxon>Meloidogyne</taxon>
    </lineage>
</organism>
<dbReference type="InterPro" id="IPR000033">
    <property type="entry name" value="LDLR_classB_rpt"/>
</dbReference>
<proteinExistence type="predicted"/>
<dbReference type="InterPro" id="IPR011042">
    <property type="entry name" value="6-blade_b-propeller_TolB-like"/>
</dbReference>
<evidence type="ECO:0000256" key="12">
    <source>
        <dbReference type="PROSITE-ProRule" id="PRU00076"/>
    </source>
</evidence>
<comment type="caution">
    <text evidence="12">Lacks conserved residue(s) required for the propagation of feature annotation.</text>
</comment>
<evidence type="ECO:0000256" key="6">
    <source>
        <dbReference type="ARBA" id="ARBA00022737"/>
    </source>
</evidence>
<keyword evidence="16" id="KW-0732">Signal</keyword>
<dbReference type="GO" id="GO:0012505">
    <property type="term" value="C:endomembrane system"/>
    <property type="evidence" value="ECO:0007669"/>
    <property type="project" value="UniProtKB-SubCell"/>
</dbReference>
<evidence type="ECO:0000313" key="19">
    <source>
        <dbReference type="WBParaSite" id="scf7180000420801.g5755"/>
    </source>
</evidence>
<dbReference type="PROSITE" id="PS00010">
    <property type="entry name" value="ASX_HYDROXYL"/>
    <property type="match status" value="1"/>
</dbReference>
<evidence type="ECO:0000256" key="1">
    <source>
        <dbReference type="ARBA" id="ARBA00004308"/>
    </source>
</evidence>
<dbReference type="InterPro" id="IPR023415">
    <property type="entry name" value="LDLR_class-A_CS"/>
</dbReference>